<dbReference type="Proteomes" id="UP000183760">
    <property type="component" value="Unassembled WGS sequence"/>
</dbReference>
<dbReference type="RefSeq" id="WP_046714979.1">
    <property type="nucleotide sequence ID" value="NZ_BJXR01000027.1"/>
</dbReference>
<dbReference type="OrthoDB" id="5383055at2"/>
<protein>
    <recommendedName>
        <fullName evidence="5">FHA domain-containing protein</fullName>
    </recommendedName>
</protein>
<evidence type="ECO:0000313" key="3">
    <source>
        <dbReference type="Proteomes" id="UP000183760"/>
    </source>
</evidence>
<comment type="caution">
    <text evidence="1">The sequence shown here is derived from an EMBL/GenBank/DDBJ whole genome shotgun (WGS) entry which is preliminary data.</text>
</comment>
<reference evidence="1 4" key="2">
    <citation type="submission" date="2019-07" db="EMBL/GenBank/DDBJ databases">
        <title>Whole genome shotgun sequence of Myxococcus fulvus NBRC 100333.</title>
        <authorList>
            <person name="Hosoyama A."/>
            <person name="Uohara A."/>
            <person name="Ohji S."/>
            <person name="Ichikawa N."/>
        </authorList>
    </citation>
    <scope>NUCLEOTIDE SEQUENCE [LARGE SCALE GENOMIC DNA]</scope>
    <source>
        <strain evidence="1 4">NBRC 100333</strain>
    </source>
</reference>
<name>A0A511T208_MYXFU</name>
<keyword evidence="3" id="KW-1185">Reference proteome</keyword>
<dbReference type="AlphaFoldDB" id="A0A511T208"/>
<gene>
    <name evidence="1" type="ORF">MFU01_32270</name>
    <name evidence="2" type="ORF">SAMN05443572_106385</name>
</gene>
<evidence type="ECO:0000313" key="2">
    <source>
        <dbReference type="EMBL" id="SEU22263.1"/>
    </source>
</evidence>
<proteinExistence type="predicted"/>
<sequence length="106" mass="11933">MSQIAVHIEDTRTGQVETRYVDNLEARCSRETGIVIGSAEDCDIVLTSPDVCAHHARWYPGGYHRFVLLLDEDAVIHNSRGDPYRGGETLRVDHRPFQIGPFIISI</sequence>
<reference evidence="2 3" key="1">
    <citation type="submission" date="2016-10" db="EMBL/GenBank/DDBJ databases">
        <authorList>
            <person name="Varghese N."/>
            <person name="Submissions S."/>
        </authorList>
    </citation>
    <scope>NUCLEOTIDE SEQUENCE [LARGE SCALE GENOMIC DNA]</scope>
    <source>
        <strain evidence="2 3">DSM 16525</strain>
    </source>
</reference>
<dbReference type="Proteomes" id="UP000321514">
    <property type="component" value="Unassembled WGS sequence"/>
</dbReference>
<dbReference type="EMBL" id="BJXR01000027">
    <property type="protein sequence ID" value="GEN08190.1"/>
    <property type="molecule type" value="Genomic_DNA"/>
</dbReference>
<accession>A0A511T208</accession>
<evidence type="ECO:0000313" key="1">
    <source>
        <dbReference type="EMBL" id="GEN08190.1"/>
    </source>
</evidence>
<evidence type="ECO:0000313" key="4">
    <source>
        <dbReference type="Proteomes" id="UP000321514"/>
    </source>
</evidence>
<dbReference type="EMBL" id="FOIB01000006">
    <property type="protein sequence ID" value="SEU22263.1"/>
    <property type="molecule type" value="Genomic_DNA"/>
</dbReference>
<evidence type="ECO:0008006" key="5">
    <source>
        <dbReference type="Google" id="ProtNLM"/>
    </source>
</evidence>
<dbReference type="SUPFAM" id="SSF49879">
    <property type="entry name" value="SMAD/FHA domain"/>
    <property type="match status" value="1"/>
</dbReference>
<dbReference type="InterPro" id="IPR008984">
    <property type="entry name" value="SMAD_FHA_dom_sf"/>
</dbReference>
<organism evidence="1 4">
    <name type="scientific">Myxococcus fulvus</name>
    <dbReference type="NCBI Taxonomy" id="33"/>
    <lineage>
        <taxon>Bacteria</taxon>
        <taxon>Pseudomonadati</taxon>
        <taxon>Myxococcota</taxon>
        <taxon>Myxococcia</taxon>
        <taxon>Myxococcales</taxon>
        <taxon>Cystobacterineae</taxon>
        <taxon>Myxococcaceae</taxon>
        <taxon>Myxococcus</taxon>
    </lineage>
</organism>